<evidence type="ECO:0000259" key="3">
    <source>
        <dbReference type="Pfam" id="PF00912"/>
    </source>
</evidence>
<comment type="caution">
    <text evidence="4">The sequence shown here is derived from an EMBL/GenBank/DDBJ whole genome shotgun (WGS) entry which is preliminary data.</text>
</comment>
<organism evidence="4 5">
    <name type="scientific">Liquidambar formosana</name>
    <name type="common">Formosan gum</name>
    <dbReference type="NCBI Taxonomy" id="63359"/>
    <lineage>
        <taxon>Eukaryota</taxon>
        <taxon>Viridiplantae</taxon>
        <taxon>Streptophyta</taxon>
        <taxon>Embryophyta</taxon>
        <taxon>Tracheophyta</taxon>
        <taxon>Spermatophyta</taxon>
        <taxon>Magnoliopsida</taxon>
        <taxon>eudicotyledons</taxon>
        <taxon>Gunneridae</taxon>
        <taxon>Pentapetalae</taxon>
        <taxon>Saxifragales</taxon>
        <taxon>Altingiaceae</taxon>
        <taxon>Liquidambar</taxon>
    </lineage>
</organism>
<gene>
    <name evidence="4" type="ORF">L1049_025859</name>
</gene>
<feature type="domain" description="Glycosyl transferase family 51" evidence="3">
    <location>
        <begin position="118"/>
        <end position="273"/>
    </location>
</feature>
<name>A0AAP0R4Y6_LIQFO</name>
<dbReference type="InterPro" id="IPR023346">
    <property type="entry name" value="Lysozyme-like_dom_sf"/>
</dbReference>
<dbReference type="EMBL" id="JBBPBK010000014">
    <property type="protein sequence ID" value="KAK9270282.1"/>
    <property type="molecule type" value="Genomic_DNA"/>
</dbReference>
<dbReference type="Gene3D" id="1.10.3810.10">
    <property type="entry name" value="Biosynthetic peptidoglycan transglycosylase-like"/>
    <property type="match status" value="1"/>
</dbReference>
<dbReference type="SUPFAM" id="SSF53955">
    <property type="entry name" value="Lysozyme-like"/>
    <property type="match status" value="1"/>
</dbReference>
<dbReference type="AlphaFoldDB" id="A0AAP0R4Y6"/>
<protein>
    <recommendedName>
        <fullName evidence="3">Glycosyl transferase family 51 domain-containing protein</fullName>
    </recommendedName>
</protein>
<evidence type="ECO:0000256" key="1">
    <source>
        <dbReference type="ARBA" id="ARBA00022679"/>
    </source>
</evidence>
<dbReference type="Pfam" id="PF00912">
    <property type="entry name" value="Transgly"/>
    <property type="match status" value="1"/>
</dbReference>
<evidence type="ECO:0000313" key="5">
    <source>
        <dbReference type="Proteomes" id="UP001415857"/>
    </source>
</evidence>
<evidence type="ECO:0000256" key="2">
    <source>
        <dbReference type="SAM" id="Phobius"/>
    </source>
</evidence>
<keyword evidence="1" id="KW-0808">Transferase</keyword>
<reference evidence="4 5" key="1">
    <citation type="journal article" date="2024" name="Plant J.">
        <title>Genome sequences and population genomics reveal climatic adaptation and genomic divergence between two closely related sweetgum species.</title>
        <authorList>
            <person name="Xu W.Q."/>
            <person name="Ren C.Q."/>
            <person name="Zhang X.Y."/>
            <person name="Comes H.P."/>
            <person name="Liu X.H."/>
            <person name="Li Y.G."/>
            <person name="Kettle C.J."/>
            <person name="Jalonen R."/>
            <person name="Gaisberger H."/>
            <person name="Ma Y.Z."/>
            <person name="Qiu Y.X."/>
        </authorList>
    </citation>
    <scope>NUCLEOTIDE SEQUENCE [LARGE SCALE GENOMIC DNA]</scope>
    <source>
        <strain evidence="4">Hangzhou</strain>
    </source>
</reference>
<dbReference type="Proteomes" id="UP001415857">
    <property type="component" value="Unassembled WGS sequence"/>
</dbReference>
<keyword evidence="2" id="KW-0812">Transmembrane</keyword>
<keyword evidence="5" id="KW-1185">Reference proteome</keyword>
<proteinExistence type="predicted"/>
<keyword evidence="2" id="KW-1133">Transmembrane helix</keyword>
<dbReference type="GO" id="GO:0008955">
    <property type="term" value="F:peptidoglycan glycosyltransferase activity"/>
    <property type="evidence" value="ECO:0007669"/>
    <property type="project" value="TreeGrafter"/>
</dbReference>
<keyword evidence="2" id="KW-0472">Membrane</keyword>
<dbReference type="PANTHER" id="PTHR32282:SF33">
    <property type="entry name" value="PEPTIDOGLYCAN GLYCOSYLTRANSFERASE"/>
    <property type="match status" value="1"/>
</dbReference>
<feature type="transmembrane region" description="Helical" evidence="2">
    <location>
        <begin position="73"/>
        <end position="93"/>
    </location>
</feature>
<evidence type="ECO:0000313" key="4">
    <source>
        <dbReference type="EMBL" id="KAK9270282.1"/>
    </source>
</evidence>
<dbReference type="PANTHER" id="PTHR32282">
    <property type="entry name" value="BINDING PROTEIN TRANSPEPTIDASE, PUTATIVE-RELATED"/>
    <property type="match status" value="1"/>
</dbReference>
<dbReference type="InterPro" id="IPR001264">
    <property type="entry name" value="Glyco_trans_51"/>
</dbReference>
<dbReference type="InterPro" id="IPR050396">
    <property type="entry name" value="Glycosyltr_51/Transpeptidase"/>
</dbReference>
<accession>A0AAP0R4Y6</accession>
<dbReference type="InterPro" id="IPR036950">
    <property type="entry name" value="PBP_transglycosylase"/>
</dbReference>
<sequence>MTFYTTQRLLLINATVFPCQNHYSSKRSTTYPTHLSPSPSPFSPAKFLTRTRGRVHSVHPRRNSYQNPFKNRFILESLVLFAFSVIFLCLRLLSNLLLPNFPHRWDHLVTFSEEAEARTSGYPLHLWQAVIAYEDRRFFSHFGIDPVGIARAVSSFSARGGGSTITQQLVKNTFLKNERTFSRKIVEIVLALALERTISKWRILSSYVSKIYWGHGIFGIESASIFYFGKHPSLLSLGESALLAGMIPAPELRSPLRDPSRGKTFQARVLKRMVEIGLLDFETALLVVKQSLHLCADGPECADGMFYSSSFSEKLLGRSIKLKREGVDSAVKKIWDWESESKIWEAREDMERWAIRVRNRTSARISGWHNKRKVSTDW</sequence>